<evidence type="ECO:0000313" key="3">
    <source>
        <dbReference type="EnsemblFungi" id="PTTG_01062-t43_1-p1"/>
    </source>
</evidence>
<feature type="region of interest" description="Disordered" evidence="1">
    <location>
        <begin position="36"/>
        <end position="88"/>
    </location>
</feature>
<protein>
    <submittedName>
        <fullName evidence="2 3">Uncharacterized protein</fullName>
    </submittedName>
</protein>
<proteinExistence type="predicted"/>
<dbReference type="AlphaFoldDB" id="A0A180GY70"/>
<dbReference type="Proteomes" id="UP000005240">
    <property type="component" value="Unassembled WGS sequence"/>
</dbReference>
<dbReference type="EnsemblFungi" id="PTTG_01062-t43_1">
    <property type="protein sequence ID" value="PTTG_01062-t43_1-p1"/>
    <property type="gene ID" value="PTTG_01062"/>
</dbReference>
<reference evidence="2" key="2">
    <citation type="submission" date="2016-05" db="EMBL/GenBank/DDBJ databases">
        <title>Comparative analysis highlights variable genome content of wheat rusts and divergence of the mating loci.</title>
        <authorList>
            <person name="Cuomo C.A."/>
            <person name="Bakkeren G."/>
            <person name="Szabo L."/>
            <person name="Khalil H."/>
            <person name="Joly D."/>
            <person name="Goldberg J."/>
            <person name="Young S."/>
            <person name="Zeng Q."/>
            <person name="Fellers J."/>
        </authorList>
    </citation>
    <scope>NUCLEOTIDE SEQUENCE [LARGE SCALE GENOMIC DNA]</scope>
    <source>
        <strain evidence="2">1-1 BBBD Race 1</strain>
    </source>
</reference>
<dbReference type="OrthoDB" id="2503476at2759"/>
<gene>
    <name evidence="2" type="ORF">PTTG_01062</name>
</gene>
<keyword evidence="4" id="KW-1185">Reference proteome</keyword>
<evidence type="ECO:0000313" key="2">
    <source>
        <dbReference type="EMBL" id="OAV97796.1"/>
    </source>
</evidence>
<sequence length="127" mass="13985">MSSHSATQNLAPIMPFIEPIEPIELPSVFGLQTSAINPTSTDCPSRLGQAPQNPTAWKGKANATSTNSSNQSTQAADKHRRTASEEEAVIEKTRKELEQKISELNQLKNQLAQTEQRERELASRITT</sequence>
<dbReference type="EMBL" id="ADAS02000011">
    <property type="protein sequence ID" value="OAV97796.1"/>
    <property type="molecule type" value="Genomic_DNA"/>
</dbReference>
<reference evidence="3" key="4">
    <citation type="submission" date="2025-05" db="UniProtKB">
        <authorList>
            <consortium name="EnsemblFungi"/>
        </authorList>
    </citation>
    <scope>IDENTIFICATION</scope>
    <source>
        <strain evidence="3">isolate 1-1 / race 1 (BBBD)</strain>
    </source>
</reference>
<organism evidence="2">
    <name type="scientific">Puccinia triticina (isolate 1-1 / race 1 (BBBD))</name>
    <name type="common">Brown leaf rust fungus</name>
    <dbReference type="NCBI Taxonomy" id="630390"/>
    <lineage>
        <taxon>Eukaryota</taxon>
        <taxon>Fungi</taxon>
        <taxon>Dikarya</taxon>
        <taxon>Basidiomycota</taxon>
        <taxon>Pucciniomycotina</taxon>
        <taxon>Pucciniomycetes</taxon>
        <taxon>Pucciniales</taxon>
        <taxon>Pucciniaceae</taxon>
        <taxon>Puccinia</taxon>
    </lineage>
</organism>
<evidence type="ECO:0000256" key="1">
    <source>
        <dbReference type="SAM" id="MobiDB-lite"/>
    </source>
</evidence>
<feature type="compositionally biased region" description="Low complexity" evidence="1">
    <location>
        <begin position="61"/>
        <end position="75"/>
    </location>
</feature>
<evidence type="ECO:0000313" key="4">
    <source>
        <dbReference type="Proteomes" id="UP000005240"/>
    </source>
</evidence>
<accession>A0A180GY70</accession>
<dbReference type="VEuPathDB" id="FungiDB:PTTG_01062"/>
<name>A0A180GY70_PUCT1</name>
<reference evidence="2" key="1">
    <citation type="submission" date="2009-11" db="EMBL/GenBank/DDBJ databases">
        <authorList>
            <consortium name="The Broad Institute Genome Sequencing Platform"/>
            <person name="Ward D."/>
            <person name="Feldgarden M."/>
            <person name="Earl A."/>
            <person name="Young S.K."/>
            <person name="Zeng Q."/>
            <person name="Koehrsen M."/>
            <person name="Alvarado L."/>
            <person name="Berlin A."/>
            <person name="Bochicchio J."/>
            <person name="Borenstein D."/>
            <person name="Chapman S.B."/>
            <person name="Chen Z."/>
            <person name="Engels R."/>
            <person name="Freedman E."/>
            <person name="Gellesch M."/>
            <person name="Goldberg J."/>
            <person name="Griggs A."/>
            <person name="Gujja S."/>
            <person name="Heilman E."/>
            <person name="Heiman D."/>
            <person name="Hepburn T."/>
            <person name="Howarth C."/>
            <person name="Jen D."/>
            <person name="Larson L."/>
            <person name="Lewis B."/>
            <person name="Mehta T."/>
            <person name="Park D."/>
            <person name="Pearson M."/>
            <person name="Roberts A."/>
            <person name="Saif S."/>
            <person name="Shea T."/>
            <person name="Shenoy N."/>
            <person name="Sisk P."/>
            <person name="Stolte C."/>
            <person name="Sykes S."/>
            <person name="Thomson T."/>
            <person name="Walk T."/>
            <person name="White J."/>
            <person name="Yandava C."/>
            <person name="Izard J."/>
            <person name="Baranova O.V."/>
            <person name="Blanton J.M."/>
            <person name="Tanner A.C."/>
            <person name="Dewhirst F.E."/>
            <person name="Haas B."/>
            <person name="Nusbaum C."/>
            <person name="Birren B."/>
        </authorList>
    </citation>
    <scope>NUCLEOTIDE SEQUENCE [LARGE SCALE GENOMIC DNA]</scope>
    <source>
        <strain evidence="2">1-1 BBBD Race 1</strain>
    </source>
</reference>
<reference evidence="3 4" key="3">
    <citation type="journal article" date="2017" name="G3 (Bethesda)">
        <title>Comparative analysis highlights variable genome content of wheat rusts and divergence of the mating loci.</title>
        <authorList>
            <person name="Cuomo C.A."/>
            <person name="Bakkeren G."/>
            <person name="Khalil H.B."/>
            <person name="Panwar V."/>
            <person name="Joly D."/>
            <person name="Linning R."/>
            <person name="Sakthikumar S."/>
            <person name="Song X."/>
            <person name="Adiconis X."/>
            <person name="Fan L."/>
            <person name="Goldberg J.M."/>
            <person name="Levin J.Z."/>
            <person name="Young S."/>
            <person name="Zeng Q."/>
            <person name="Anikster Y."/>
            <person name="Bruce M."/>
            <person name="Wang M."/>
            <person name="Yin C."/>
            <person name="McCallum B."/>
            <person name="Szabo L.J."/>
            <person name="Hulbert S."/>
            <person name="Chen X."/>
            <person name="Fellers J.P."/>
        </authorList>
    </citation>
    <scope>NUCLEOTIDE SEQUENCE</scope>
    <source>
        <strain evidence="4">Isolate 1-1 / race 1 (BBBD)</strain>
        <strain evidence="3">isolate 1-1 / race 1 (BBBD)</strain>
    </source>
</reference>